<dbReference type="PANTHER" id="PTHR43404">
    <property type="entry name" value="LIPOPOLYSACCHARIDE CHOLINEPHOSPHOTRANSFERASE LICD"/>
    <property type="match status" value="1"/>
</dbReference>
<evidence type="ECO:0000313" key="2">
    <source>
        <dbReference type="EMBL" id="MBS4893212.1"/>
    </source>
</evidence>
<reference evidence="2" key="1">
    <citation type="submission" date="2021-02" db="EMBL/GenBank/DDBJ databases">
        <title>Infant gut strain persistence is associated with maternal origin, phylogeny, and functional potential including surface adhesion and iron acquisition.</title>
        <authorList>
            <person name="Lou Y.C."/>
        </authorList>
    </citation>
    <scope>NUCLEOTIDE SEQUENCE</scope>
    <source>
        <strain evidence="2">L3_108_031G1_dasL3_108_031G1_concoct_20</strain>
    </source>
</reference>
<accession>A0A942WRN6</accession>
<dbReference type="RefSeq" id="WP_278467268.1">
    <property type="nucleotide sequence ID" value="NZ_JAGZMU010000002.1"/>
</dbReference>
<protein>
    <submittedName>
        <fullName evidence="2">LicD family protein</fullName>
    </submittedName>
</protein>
<evidence type="ECO:0000313" key="3">
    <source>
        <dbReference type="Proteomes" id="UP000778864"/>
    </source>
</evidence>
<gene>
    <name evidence="2" type="ORF">KHZ90_05480</name>
</gene>
<dbReference type="Proteomes" id="UP000778864">
    <property type="component" value="Unassembled WGS sequence"/>
</dbReference>
<dbReference type="InterPro" id="IPR007074">
    <property type="entry name" value="LicD/FKTN/FKRP_NTP_transf"/>
</dbReference>
<dbReference type="PANTHER" id="PTHR43404:SF2">
    <property type="entry name" value="LIPOPOLYSACCHARIDE CHOLINEPHOSPHOTRANSFERASE LICD"/>
    <property type="match status" value="1"/>
</dbReference>
<name>A0A942WRN6_VEIPA</name>
<dbReference type="Pfam" id="PF04991">
    <property type="entry name" value="LicD"/>
    <property type="match status" value="1"/>
</dbReference>
<dbReference type="AlphaFoldDB" id="A0A942WRN6"/>
<comment type="caution">
    <text evidence="2">The sequence shown here is derived from an EMBL/GenBank/DDBJ whole genome shotgun (WGS) entry which is preliminary data.</text>
</comment>
<evidence type="ECO:0000259" key="1">
    <source>
        <dbReference type="Pfam" id="PF04991"/>
    </source>
</evidence>
<dbReference type="EMBL" id="JAGZMU010000002">
    <property type="protein sequence ID" value="MBS4893212.1"/>
    <property type="molecule type" value="Genomic_DNA"/>
</dbReference>
<sequence length="283" mass="33557">MQEIDFADIKQLALNILKDVAEFCDHHDIKYALAYGTMLGAVRHKGFIPWDDDIDIMMSREDYNRFIQLYNDSNSRYKVFSIETDNTYTYTMAKVFDQDTLMIDNTLWRNFDKAGAFVDIFPIDGLPESRSEQQSLFRHQQLLNLLFHGSSMKFTFSNRYVDSKGKFASLKGYIRTFLKFGAISLMHFLPTTYLIKKINLDAQQYLYADSKYVSILVDCASGNKREVYLKQLFDDRVRYKFEDTEFWGVADSDFYLKHLFNNYMEAPPEDRRVPHHNYKIYWK</sequence>
<proteinExistence type="predicted"/>
<feature type="domain" description="LicD/FKTN/FKRP nucleotidyltransferase" evidence="1">
    <location>
        <begin position="24"/>
        <end position="260"/>
    </location>
</feature>
<dbReference type="GO" id="GO:0009100">
    <property type="term" value="P:glycoprotein metabolic process"/>
    <property type="evidence" value="ECO:0007669"/>
    <property type="project" value="UniProtKB-ARBA"/>
</dbReference>
<dbReference type="InterPro" id="IPR052942">
    <property type="entry name" value="LPS_cholinephosphotransferase"/>
</dbReference>
<organism evidence="2 3">
    <name type="scientific">Veillonella parvula</name>
    <name type="common">Staphylococcus parvulus</name>
    <dbReference type="NCBI Taxonomy" id="29466"/>
    <lineage>
        <taxon>Bacteria</taxon>
        <taxon>Bacillati</taxon>
        <taxon>Bacillota</taxon>
        <taxon>Negativicutes</taxon>
        <taxon>Veillonellales</taxon>
        <taxon>Veillonellaceae</taxon>
        <taxon>Veillonella</taxon>
    </lineage>
</organism>